<dbReference type="Proteomes" id="UP001251528">
    <property type="component" value="Unassembled WGS sequence"/>
</dbReference>
<keyword evidence="2" id="KW-1185">Reference proteome</keyword>
<evidence type="ECO:0000313" key="1">
    <source>
        <dbReference type="EMBL" id="KAK2591821.1"/>
    </source>
</evidence>
<protein>
    <submittedName>
        <fullName evidence="1">Uncharacterized protein</fullName>
    </submittedName>
</protein>
<sequence>MSGSKYQSTPSSVSSPSKEATVDVACMLANSLVLNKTQTKLKKNRTTNVSSILKQQAASYDQLVANLATARNAEKHGEDNDYPDLSNELCGLLLDGSPDIIRPLDDRVVKLSLRATATCNHDPSTSTKSVT</sequence>
<dbReference type="AlphaFoldDB" id="A0AAJ0FPB3"/>
<name>A0AAJ0FPB3_9HYPO</name>
<comment type="caution">
    <text evidence="1">The sequence shown here is derived from an EMBL/GenBank/DDBJ whole genome shotgun (WGS) entry which is preliminary data.</text>
</comment>
<evidence type="ECO:0000313" key="2">
    <source>
        <dbReference type="Proteomes" id="UP001251528"/>
    </source>
</evidence>
<reference evidence="1" key="1">
    <citation type="submission" date="2023-06" db="EMBL/GenBank/DDBJ databases">
        <title>Conoideocrella luteorostrata (Hypocreales: Clavicipitaceae), a potential biocontrol fungus for elongate hemlock scale in United States Christmas tree production areas.</title>
        <authorList>
            <person name="Barrett H."/>
            <person name="Lovett B."/>
            <person name="Macias A.M."/>
            <person name="Stajich J.E."/>
            <person name="Kasson M.T."/>
        </authorList>
    </citation>
    <scope>NUCLEOTIDE SEQUENCE</scope>
    <source>
        <strain evidence="1">ARSEF 14590</strain>
    </source>
</reference>
<proteinExistence type="predicted"/>
<organism evidence="1 2">
    <name type="scientific">Conoideocrella luteorostrata</name>
    <dbReference type="NCBI Taxonomy" id="1105319"/>
    <lineage>
        <taxon>Eukaryota</taxon>
        <taxon>Fungi</taxon>
        <taxon>Dikarya</taxon>
        <taxon>Ascomycota</taxon>
        <taxon>Pezizomycotina</taxon>
        <taxon>Sordariomycetes</taxon>
        <taxon>Hypocreomycetidae</taxon>
        <taxon>Hypocreales</taxon>
        <taxon>Clavicipitaceae</taxon>
        <taxon>Conoideocrella</taxon>
    </lineage>
</organism>
<dbReference type="EMBL" id="JASWJB010000307">
    <property type="protein sequence ID" value="KAK2591821.1"/>
    <property type="molecule type" value="Genomic_DNA"/>
</dbReference>
<accession>A0AAJ0FPB3</accession>
<gene>
    <name evidence="1" type="ORF">QQS21_010489</name>
</gene>